<reference evidence="3 4" key="1">
    <citation type="submission" date="2024-04" db="EMBL/GenBank/DDBJ databases">
        <title>draft genome sequnece of Paenibacillus filicis.</title>
        <authorList>
            <person name="Kim D.-U."/>
        </authorList>
    </citation>
    <scope>NUCLEOTIDE SEQUENCE [LARGE SCALE GENOMIC DNA]</scope>
    <source>
        <strain evidence="3 4">KACC14197</strain>
    </source>
</reference>
<keyword evidence="1" id="KW-0732">Signal</keyword>
<accession>A0ABU9DHX7</accession>
<evidence type="ECO:0000259" key="2">
    <source>
        <dbReference type="PROSITE" id="PS51272"/>
    </source>
</evidence>
<dbReference type="PANTHER" id="PTHR43308:SF5">
    <property type="entry name" value="S-LAYER PROTEIN _ PEPTIDOGLYCAN ENDO-BETA-N-ACETYLGLUCOSAMINIDASE"/>
    <property type="match status" value="1"/>
</dbReference>
<proteinExistence type="predicted"/>
<sequence>MKRKNHRNVRKLTAAVLALTLAFSGAAYAADKPASNDSSLSSSGSLVLRFADVDGAHWAIKHVTKLAALGIIQGYEKNEFRPDNTVSQQDVIVMAIRMMGLESEALANKAETVLPVAVSDYAKPYVAYAFDKGLITAAEEVESTSSKNAWGSRDATREWVAKLVIRAIGKNSVASQQAASASSFKDAGSFSNWAKGYINAAVMLGIVQGFEDDTFRPSGKVTRAQMATFLSRADKELTTRSSRVTIGYVMELNDKKISILNAKGDTTTYNLSADTVIYNAKDDSRIPLSQIKLTNEVYLVQNLNNALYIELTNPEEKMEVTEGTLNDVFLDEMRVSVQVGGTRKLVEIAANVSVTDNEGRGQSIGSIPLGSVVQLKRNTLLKETKITHIVVKQTPLSKTADGTVLSIDSSQKQISFLESSSSQNETYSTAEAVTVKLQDGTTSDLSKLHIGDAVSYEVKANKLVSVTVKKQADVVTTVQGTLSTEISKESRILTITPTGGSVLSSYYVNDNALVSIGGTSMSSLFDLEKGDEVSLDLLNNKVVKVTVNNRQVENYEFASIVNYESTTKVLTVAKDNGGFGAFQLSDSTIIKYLGTSIPLTNFQSTFMGTQAGTTITDRNKKVNMKVSKDRIISIEVTQTLDGVVSQINTTLSEVTLRTTSGKSLTFKAPGASVDLQGKANGTLADLKAGDFVRASLIPTQDMFSGFSIKKSGVFKILVANASTKQVTVKEENGTATFTFTIDTLDKIFNPNKSVPAFEDLLVDDYVKATFTGSKMDLVSIVNTVRGKINTVDATLGTITVQDFQGGVNVLPLGQNFSVKKPDGTLSSSLTDLKAGDRVEIIKDASEKTIIHQAATYKRTIASYDTILGHLLLKPSGTNSKDRYALFGRAYVHKGTQSVNASALTENSEVNLYIIDDKIYEIEQL</sequence>
<dbReference type="Proteomes" id="UP001469365">
    <property type="component" value="Unassembled WGS sequence"/>
</dbReference>
<gene>
    <name evidence="3" type="ORF">WMW72_05410</name>
</gene>
<feature type="chain" id="PRO_5045177128" evidence="1">
    <location>
        <begin position="30"/>
        <end position="924"/>
    </location>
</feature>
<dbReference type="RefSeq" id="WP_341414397.1">
    <property type="nucleotide sequence ID" value="NZ_JBBPCC010000002.1"/>
</dbReference>
<feature type="domain" description="SLH" evidence="2">
    <location>
        <begin position="46"/>
        <end position="109"/>
    </location>
</feature>
<dbReference type="InterPro" id="IPR001119">
    <property type="entry name" value="SLH_dom"/>
</dbReference>
<evidence type="ECO:0000313" key="3">
    <source>
        <dbReference type="EMBL" id="MEK8127348.1"/>
    </source>
</evidence>
<protein>
    <submittedName>
        <fullName evidence="3">S-layer homology domain-containing protein</fullName>
    </submittedName>
</protein>
<dbReference type="PROSITE" id="PS51272">
    <property type="entry name" value="SLH"/>
    <property type="match status" value="2"/>
</dbReference>
<dbReference type="InterPro" id="IPR051465">
    <property type="entry name" value="Cell_Envelope_Struct_Comp"/>
</dbReference>
<keyword evidence="4" id="KW-1185">Reference proteome</keyword>
<dbReference type="Pfam" id="PF00395">
    <property type="entry name" value="SLH"/>
    <property type="match status" value="2"/>
</dbReference>
<evidence type="ECO:0000256" key="1">
    <source>
        <dbReference type="SAM" id="SignalP"/>
    </source>
</evidence>
<feature type="signal peptide" evidence="1">
    <location>
        <begin position="1"/>
        <end position="29"/>
    </location>
</feature>
<name>A0ABU9DHX7_9BACL</name>
<feature type="domain" description="SLH" evidence="2">
    <location>
        <begin position="181"/>
        <end position="244"/>
    </location>
</feature>
<evidence type="ECO:0000313" key="4">
    <source>
        <dbReference type="Proteomes" id="UP001469365"/>
    </source>
</evidence>
<dbReference type="EMBL" id="JBBPCC010000002">
    <property type="protein sequence ID" value="MEK8127348.1"/>
    <property type="molecule type" value="Genomic_DNA"/>
</dbReference>
<organism evidence="3 4">
    <name type="scientific">Paenibacillus filicis</name>
    <dbReference type="NCBI Taxonomy" id="669464"/>
    <lineage>
        <taxon>Bacteria</taxon>
        <taxon>Bacillati</taxon>
        <taxon>Bacillota</taxon>
        <taxon>Bacilli</taxon>
        <taxon>Bacillales</taxon>
        <taxon>Paenibacillaceae</taxon>
        <taxon>Paenibacillus</taxon>
    </lineage>
</organism>
<dbReference type="PANTHER" id="PTHR43308">
    <property type="entry name" value="OUTER MEMBRANE PROTEIN ALPHA-RELATED"/>
    <property type="match status" value="1"/>
</dbReference>
<comment type="caution">
    <text evidence="3">The sequence shown here is derived from an EMBL/GenBank/DDBJ whole genome shotgun (WGS) entry which is preliminary data.</text>
</comment>